<dbReference type="AlphaFoldDB" id="A0A2X0N0X0"/>
<protein>
    <submittedName>
        <fullName evidence="1">BQ5605_C006g04340 protein</fullName>
    </submittedName>
</protein>
<reference evidence="1 2" key="1">
    <citation type="submission" date="2016-11" db="EMBL/GenBank/DDBJ databases">
        <authorList>
            <person name="Jaros S."/>
            <person name="Januszkiewicz K."/>
            <person name="Wedrychowicz H."/>
        </authorList>
    </citation>
    <scope>NUCLEOTIDE SEQUENCE [LARGE SCALE GENOMIC DNA]</scope>
</reference>
<evidence type="ECO:0000313" key="1">
    <source>
        <dbReference type="EMBL" id="SGY58099.1"/>
    </source>
</evidence>
<gene>
    <name evidence="1" type="primary">BQ5605_C006g04340</name>
    <name evidence="1" type="ORF">BQ5605_C006G04340</name>
</gene>
<accession>A0A2X0N0X0</accession>
<dbReference type="EMBL" id="FQNC01000044">
    <property type="protein sequence ID" value="SGY58099.1"/>
    <property type="molecule type" value="Genomic_DNA"/>
</dbReference>
<dbReference type="Proteomes" id="UP000249464">
    <property type="component" value="Unassembled WGS sequence"/>
</dbReference>
<organism evidence="1 2">
    <name type="scientific">Microbotryum silenes-dioicae</name>
    <dbReference type="NCBI Taxonomy" id="796604"/>
    <lineage>
        <taxon>Eukaryota</taxon>
        <taxon>Fungi</taxon>
        <taxon>Dikarya</taxon>
        <taxon>Basidiomycota</taxon>
        <taxon>Pucciniomycotina</taxon>
        <taxon>Microbotryomycetes</taxon>
        <taxon>Microbotryales</taxon>
        <taxon>Microbotryaceae</taxon>
        <taxon>Microbotryum</taxon>
    </lineage>
</organism>
<keyword evidence="2" id="KW-1185">Reference proteome</keyword>
<proteinExistence type="predicted"/>
<sequence>MTVAIPASMLQVKEISVSSPSTTVPAFIRAGWEGRAIKLLARSMTS</sequence>
<evidence type="ECO:0000313" key="2">
    <source>
        <dbReference type="Proteomes" id="UP000249464"/>
    </source>
</evidence>
<name>A0A2X0N0X0_9BASI</name>